<dbReference type="GO" id="GO:0016757">
    <property type="term" value="F:glycosyltransferase activity"/>
    <property type="evidence" value="ECO:0007669"/>
    <property type="project" value="UniProtKB-KW"/>
</dbReference>
<dbReference type="Pfam" id="PF00156">
    <property type="entry name" value="Pribosyltran"/>
    <property type="match status" value="1"/>
</dbReference>
<dbReference type="InterPro" id="IPR029057">
    <property type="entry name" value="PRTase-like"/>
</dbReference>
<evidence type="ECO:0000256" key="1">
    <source>
        <dbReference type="ARBA" id="ARBA00022676"/>
    </source>
</evidence>
<keyword evidence="1 4" id="KW-0328">Glycosyltransferase</keyword>
<dbReference type="InterPro" id="IPR000836">
    <property type="entry name" value="PRTase_dom"/>
</dbReference>
<dbReference type="PANTHER" id="PTHR43363:SF2">
    <property type="entry name" value="PHOSPHORIBOSYLTRANSFERASE"/>
    <property type="match status" value="1"/>
</dbReference>
<evidence type="ECO:0000313" key="5">
    <source>
        <dbReference type="Proteomes" id="UP001484239"/>
    </source>
</evidence>
<accession>A0ABU9ECI8</accession>
<evidence type="ECO:0000313" key="4">
    <source>
        <dbReference type="EMBL" id="MEK9501832.1"/>
    </source>
</evidence>
<organism evidence="4 5">
    <name type="scientific">Gaopeijia maritima</name>
    <dbReference type="NCBI Taxonomy" id="3119007"/>
    <lineage>
        <taxon>Bacteria</taxon>
        <taxon>Pseudomonadati</taxon>
        <taxon>Gemmatimonadota</taxon>
        <taxon>Longimicrobiia</taxon>
        <taxon>Gaopeijiales</taxon>
        <taxon>Gaopeijiaceae</taxon>
        <taxon>Gaopeijia</taxon>
    </lineage>
</organism>
<proteinExistence type="predicted"/>
<protein>
    <submittedName>
        <fullName evidence="4">Phosphoribosyltransferase family protein</fullName>
    </submittedName>
</protein>
<dbReference type="EMBL" id="JBBHLI010000007">
    <property type="protein sequence ID" value="MEK9501832.1"/>
    <property type="molecule type" value="Genomic_DNA"/>
</dbReference>
<keyword evidence="5" id="KW-1185">Reference proteome</keyword>
<keyword evidence="2" id="KW-0808">Transferase</keyword>
<dbReference type="Proteomes" id="UP001484239">
    <property type="component" value="Unassembled WGS sequence"/>
</dbReference>
<gene>
    <name evidence="4" type="ORF">WI372_12645</name>
</gene>
<dbReference type="PANTHER" id="PTHR43363">
    <property type="entry name" value="HYPOXANTHINE PHOSPHORIBOSYLTRANSFERASE"/>
    <property type="match status" value="1"/>
</dbReference>
<comment type="caution">
    <text evidence="4">The sequence shown here is derived from an EMBL/GenBank/DDBJ whole genome shotgun (WGS) entry which is preliminary data.</text>
</comment>
<sequence length="177" mass="19373">MSSHLPGTAPNPDRFLDVSWMMFGELSRALALRVAREYDPEVVVGIARAGVIPGAVIASILRIDFHSMLVTRKEGAEQVRERPAILSAAPSGLAGRRVVLVDEVATSGDTLRLALAAVRDTGPAEVRTATAFIRPGGYRPDWYALETDETIIFPWDRKVFDDGQLVVNPLYESILDE</sequence>
<dbReference type="Gene3D" id="3.40.50.2020">
    <property type="match status" value="1"/>
</dbReference>
<dbReference type="SUPFAM" id="SSF53271">
    <property type="entry name" value="PRTase-like"/>
    <property type="match status" value="1"/>
</dbReference>
<evidence type="ECO:0000256" key="2">
    <source>
        <dbReference type="ARBA" id="ARBA00022679"/>
    </source>
</evidence>
<feature type="domain" description="Phosphoribosyltransferase" evidence="3">
    <location>
        <begin position="27"/>
        <end position="156"/>
    </location>
</feature>
<dbReference type="RefSeq" id="WP_405278899.1">
    <property type="nucleotide sequence ID" value="NZ_CP144380.1"/>
</dbReference>
<dbReference type="CDD" id="cd06223">
    <property type="entry name" value="PRTases_typeI"/>
    <property type="match status" value="1"/>
</dbReference>
<evidence type="ECO:0000259" key="3">
    <source>
        <dbReference type="Pfam" id="PF00156"/>
    </source>
</evidence>
<reference evidence="4 5" key="1">
    <citation type="submission" date="2024-02" db="EMBL/GenBank/DDBJ databases">
        <title>A novel Gemmatimonadota bacterium.</title>
        <authorList>
            <person name="Du Z.-J."/>
            <person name="Ye Y.-Q."/>
        </authorList>
    </citation>
    <scope>NUCLEOTIDE SEQUENCE [LARGE SCALE GENOMIC DNA]</scope>
    <source>
        <strain evidence="4 5">DH-20</strain>
    </source>
</reference>
<name>A0ABU9ECI8_9BACT</name>